<name>A0A0G0EY92_9BACT</name>
<evidence type="ECO:0000313" key="1">
    <source>
        <dbReference type="EMBL" id="KKQ10497.1"/>
    </source>
</evidence>
<dbReference type="Pfam" id="PF18908">
    <property type="entry name" value="DUF5663"/>
    <property type="match status" value="1"/>
</dbReference>
<sequence length="129" mass="14570">MDNTQQILQIPPDVRSFLEGLLTDAGMTSLDDEMREEMLKELYGRLDNHLSATIIDNLPPENLDEFIKLNEDGKTKEEIESYLKEKMPNAQEVLAKAFIEFRDLYLGNVTVARNAPPSESQPSEGGQTN</sequence>
<dbReference type="InterPro" id="IPR043722">
    <property type="entry name" value="DUF5663"/>
</dbReference>
<comment type="caution">
    <text evidence="1">The sequence shown here is derived from an EMBL/GenBank/DDBJ whole genome shotgun (WGS) entry which is preliminary data.</text>
</comment>
<reference evidence="1 2" key="1">
    <citation type="journal article" date="2015" name="Nature">
        <title>rRNA introns, odd ribosomes, and small enigmatic genomes across a large radiation of phyla.</title>
        <authorList>
            <person name="Brown C.T."/>
            <person name="Hug L.A."/>
            <person name="Thomas B.C."/>
            <person name="Sharon I."/>
            <person name="Castelle C.J."/>
            <person name="Singh A."/>
            <person name="Wilkins M.J."/>
            <person name="Williams K.H."/>
            <person name="Banfield J.F."/>
        </authorList>
    </citation>
    <scope>NUCLEOTIDE SEQUENCE [LARGE SCALE GENOMIC DNA]</scope>
</reference>
<proteinExistence type="predicted"/>
<organism evidence="1 2">
    <name type="scientific">Candidatus Daviesbacteria bacterium GW2011_GWB1_36_5</name>
    <dbReference type="NCBI Taxonomy" id="1618426"/>
    <lineage>
        <taxon>Bacteria</taxon>
        <taxon>Candidatus Daviesiibacteriota</taxon>
    </lineage>
</organism>
<dbReference type="EMBL" id="LBSA01000004">
    <property type="protein sequence ID" value="KKQ10497.1"/>
    <property type="molecule type" value="Genomic_DNA"/>
</dbReference>
<dbReference type="Proteomes" id="UP000034492">
    <property type="component" value="Unassembled WGS sequence"/>
</dbReference>
<evidence type="ECO:0000313" key="2">
    <source>
        <dbReference type="Proteomes" id="UP000034492"/>
    </source>
</evidence>
<gene>
    <name evidence="1" type="ORF">US19_C0004G0045</name>
</gene>
<dbReference type="AlphaFoldDB" id="A0A0G0EY92"/>
<accession>A0A0G0EY92</accession>
<protein>
    <submittedName>
        <fullName evidence="1">Uncharacterized protein</fullName>
    </submittedName>
</protein>